<organism evidence="4 5">
    <name type="scientific">Pristionchus entomophagus</name>
    <dbReference type="NCBI Taxonomy" id="358040"/>
    <lineage>
        <taxon>Eukaryota</taxon>
        <taxon>Metazoa</taxon>
        <taxon>Ecdysozoa</taxon>
        <taxon>Nematoda</taxon>
        <taxon>Chromadorea</taxon>
        <taxon>Rhabditida</taxon>
        <taxon>Rhabditina</taxon>
        <taxon>Diplogasteromorpha</taxon>
        <taxon>Diplogasteroidea</taxon>
        <taxon>Neodiplogasteridae</taxon>
        <taxon>Pristionchus</taxon>
    </lineage>
</organism>
<comment type="subcellular location">
    <subcellularLocation>
        <location evidence="1">Membrane</location>
        <topology evidence="1">Multi-pass membrane protein</topology>
    </subcellularLocation>
</comment>
<dbReference type="AlphaFoldDB" id="A0AAV5TLI6"/>
<dbReference type="InterPro" id="IPR006201">
    <property type="entry name" value="Neur_channel"/>
</dbReference>
<proteinExistence type="predicted"/>
<feature type="domain" description="Neurotransmitter-gated ion-channel ligand-binding" evidence="3">
    <location>
        <begin position="1"/>
        <end position="103"/>
    </location>
</feature>
<dbReference type="Pfam" id="PF02931">
    <property type="entry name" value="Neur_chan_LBD"/>
    <property type="match status" value="1"/>
</dbReference>
<feature type="non-terminal residue" evidence="4">
    <location>
        <position position="1"/>
    </location>
</feature>
<dbReference type="GO" id="GO:0004888">
    <property type="term" value="F:transmembrane signaling receptor activity"/>
    <property type="evidence" value="ECO:0007669"/>
    <property type="project" value="InterPro"/>
</dbReference>
<evidence type="ECO:0000313" key="4">
    <source>
        <dbReference type="EMBL" id="GMS94944.1"/>
    </source>
</evidence>
<gene>
    <name evidence="4" type="ORF">PENTCL1PPCAC_17120</name>
</gene>
<reference evidence="4" key="1">
    <citation type="submission" date="2023-10" db="EMBL/GenBank/DDBJ databases">
        <title>Genome assembly of Pristionchus species.</title>
        <authorList>
            <person name="Yoshida K."/>
            <person name="Sommer R.J."/>
        </authorList>
    </citation>
    <scope>NUCLEOTIDE SEQUENCE</scope>
    <source>
        <strain evidence="4">RS0144</strain>
    </source>
</reference>
<dbReference type="PROSITE" id="PS00236">
    <property type="entry name" value="NEUROTR_ION_CHANNEL"/>
    <property type="match status" value="1"/>
</dbReference>
<accession>A0AAV5TLI6</accession>
<dbReference type="GO" id="GO:0005230">
    <property type="term" value="F:extracellular ligand-gated monoatomic ion channel activity"/>
    <property type="evidence" value="ECO:0007669"/>
    <property type="project" value="InterPro"/>
</dbReference>
<dbReference type="EMBL" id="BTSX01000004">
    <property type="protein sequence ID" value="GMS94944.1"/>
    <property type="molecule type" value="Genomic_DNA"/>
</dbReference>
<evidence type="ECO:0000256" key="1">
    <source>
        <dbReference type="ARBA" id="ARBA00004141"/>
    </source>
</evidence>
<dbReference type="InterPro" id="IPR006202">
    <property type="entry name" value="Neur_chan_lig-bd"/>
</dbReference>
<dbReference type="SUPFAM" id="SSF63712">
    <property type="entry name" value="Nicotinic receptor ligand binding domain-like"/>
    <property type="match status" value="1"/>
</dbReference>
<dbReference type="InterPro" id="IPR036734">
    <property type="entry name" value="Neur_chan_lig-bd_sf"/>
</dbReference>
<evidence type="ECO:0000256" key="2">
    <source>
        <dbReference type="ARBA" id="ARBA00023136"/>
    </source>
</evidence>
<keyword evidence="5" id="KW-1185">Reference proteome</keyword>
<dbReference type="Gene3D" id="2.70.170.10">
    <property type="entry name" value="Neurotransmitter-gated ion-channel ligand-binding domain"/>
    <property type="match status" value="1"/>
</dbReference>
<protein>
    <recommendedName>
        <fullName evidence="3">Neurotransmitter-gated ion-channel ligand-binding domain-containing protein</fullName>
    </recommendedName>
</protein>
<keyword evidence="2" id="KW-0472">Membrane</keyword>
<dbReference type="PANTHER" id="PTHR18945">
    <property type="entry name" value="NEUROTRANSMITTER GATED ION CHANNEL"/>
    <property type="match status" value="1"/>
</dbReference>
<sequence length="115" mass="13099">QWVDPRFRWIPSVNGGISEIAAKSSAVWQPDVYPCESECLDLSQRESTIQIRHDGNLILDVDQVITYNCPMNFDAFPFDRQDCLLCFALDGFSGSSVNLKDTPPDKRELRVQTIF</sequence>
<name>A0AAV5TLI6_9BILA</name>
<evidence type="ECO:0000313" key="5">
    <source>
        <dbReference type="Proteomes" id="UP001432027"/>
    </source>
</evidence>
<dbReference type="GO" id="GO:0016020">
    <property type="term" value="C:membrane"/>
    <property type="evidence" value="ECO:0007669"/>
    <property type="project" value="UniProtKB-SubCell"/>
</dbReference>
<comment type="caution">
    <text evidence="4">The sequence shown here is derived from an EMBL/GenBank/DDBJ whole genome shotgun (WGS) entry which is preliminary data.</text>
</comment>
<dbReference type="Proteomes" id="UP001432027">
    <property type="component" value="Unassembled WGS sequence"/>
</dbReference>
<evidence type="ECO:0000259" key="3">
    <source>
        <dbReference type="Pfam" id="PF02931"/>
    </source>
</evidence>
<dbReference type="InterPro" id="IPR018000">
    <property type="entry name" value="Neurotransmitter_ion_chnl_CS"/>
</dbReference>